<dbReference type="Proteomes" id="UP001189429">
    <property type="component" value="Unassembled WGS sequence"/>
</dbReference>
<accession>A0ABN9PFK2</accession>
<gene>
    <name evidence="1" type="ORF">PCOR1329_LOCUS2503</name>
</gene>
<sequence>AQKAAWHSFCDANTNGTRALSSFRGLGCRRPGYPCLFPCACVDPAAAKNENNFAGDSAFSEHSCAR</sequence>
<evidence type="ECO:0000313" key="2">
    <source>
        <dbReference type="Proteomes" id="UP001189429"/>
    </source>
</evidence>
<dbReference type="EMBL" id="CAUYUJ010000632">
    <property type="protein sequence ID" value="CAK0791694.1"/>
    <property type="molecule type" value="Genomic_DNA"/>
</dbReference>
<keyword evidence="2" id="KW-1185">Reference proteome</keyword>
<feature type="non-terminal residue" evidence="1">
    <location>
        <position position="1"/>
    </location>
</feature>
<evidence type="ECO:0000313" key="1">
    <source>
        <dbReference type="EMBL" id="CAK0791694.1"/>
    </source>
</evidence>
<reference evidence="1" key="1">
    <citation type="submission" date="2023-10" db="EMBL/GenBank/DDBJ databases">
        <authorList>
            <person name="Chen Y."/>
            <person name="Shah S."/>
            <person name="Dougan E. K."/>
            <person name="Thang M."/>
            <person name="Chan C."/>
        </authorList>
    </citation>
    <scope>NUCLEOTIDE SEQUENCE [LARGE SCALE GENOMIC DNA]</scope>
</reference>
<organism evidence="1 2">
    <name type="scientific">Prorocentrum cordatum</name>
    <dbReference type="NCBI Taxonomy" id="2364126"/>
    <lineage>
        <taxon>Eukaryota</taxon>
        <taxon>Sar</taxon>
        <taxon>Alveolata</taxon>
        <taxon>Dinophyceae</taxon>
        <taxon>Prorocentrales</taxon>
        <taxon>Prorocentraceae</taxon>
        <taxon>Prorocentrum</taxon>
    </lineage>
</organism>
<protein>
    <submittedName>
        <fullName evidence="1">Uncharacterized protein</fullName>
    </submittedName>
</protein>
<proteinExistence type="predicted"/>
<name>A0ABN9PFK2_9DINO</name>
<comment type="caution">
    <text evidence="1">The sequence shown here is derived from an EMBL/GenBank/DDBJ whole genome shotgun (WGS) entry which is preliminary data.</text>
</comment>